<dbReference type="PANTHER" id="PTHR43610:SF1">
    <property type="entry name" value="N-ACETYLTRANSFERASE DOMAIN-CONTAINING PROTEIN"/>
    <property type="match status" value="1"/>
</dbReference>
<evidence type="ECO:0000259" key="1">
    <source>
        <dbReference type="PROSITE" id="PS51186"/>
    </source>
</evidence>
<dbReference type="STRING" id="112248.SAMN05444392_10139"/>
<proteinExistence type="predicted"/>
<dbReference type="RefSeq" id="WP_073150073.1">
    <property type="nucleotide sequence ID" value="NZ_FQVL01000001.1"/>
</dbReference>
<gene>
    <name evidence="2" type="ORF">SAMN05444392_10139</name>
</gene>
<dbReference type="Gene3D" id="3.40.630.30">
    <property type="match status" value="1"/>
</dbReference>
<evidence type="ECO:0000313" key="3">
    <source>
        <dbReference type="Proteomes" id="UP000184476"/>
    </source>
</evidence>
<keyword evidence="2" id="KW-0808">Transferase</keyword>
<dbReference type="OrthoDB" id="9795199at2"/>
<dbReference type="PROSITE" id="PS51186">
    <property type="entry name" value="GNAT"/>
    <property type="match status" value="1"/>
</dbReference>
<dbReference type="InterPro" id="IPR000182">
    <property type="entry name" value="GNAT_dom"/>
</dbReference>
<feature type="domain" description="N-acetyltransferase" evidence="1">
    <location>
        <begin position="17"/>
        <end position="182"/>
    </location>
</feature>
<keyword evidence="3" id="KW-1185">Reference proteome</keyword>
<dbReference type="SUPFAM" id="SSF55729">
    <property type="entry name" value="Acyl-CoA N-acyltransferases (Nat)"/>
    <property type="match status" value="1"/>
</dbReference>
<sequence length="200" mass="23912">MNSFIFEHPPTLQNDRIQLVPMQEKHAIDLFKISDKAIWKFMLQQMETLKDMQTWVKQAIQMRKEHHALPFAVIHKENQHIIGATRLYEFNFIQKSCELGATWYQKNYQRTFVNTDCKLLLLQYCFETLGMIRVQLKTDERNLPSQKAIERLGAKKEGLLRNERILENGYIRNAYIYSIIQSEWSQVKENLLRKVNEYKS</sequence>
<dbReference type="Proteomes" id="UP000184476">
    <property type="component" value="Unassembled WGS sequence"/>
</dbReference>
<organism evidence="2 3">
    <name type="scientific">Seinonella peptonophila</name>
    <dbReference type="NCBI Taxonomy" id="112248"/>
    <lineage>
        <taxon>Bacteria</taxon>
        <taxon>Bacillati</taxon>
        <taxon>Bacillota</taxon>
        <taxon>Bacilli</taxon>
        <taxon>Bacillales</taxon>
        <taxon>Thermoactinomycetaceae</taxon>
        <taxon>Seinonella</taxon>
    </lineage>
</organism>
<dbReference type="Pfam" id="PF13302">
    <property type="entry name" value="Acetyltransf_3"/>
    <property type="match status" value="1"/>
</dbReference>
<dbReference type="EMBL" id="FQVL01000001">
    <property type="protein sequence ID" value="SHE33215.1"/>
    <property type="molecule type" value="Genomic_DNA"/>
</dbReference>
<name>A0A1M4SLZ7_9BACL</name>
<dbReference type="InterPro" id="IPR016181">
    <property type="entry name" value="Acyl_CoA_acyltransferase"/>
</dbReference>
<protein>
    <submittedName>
        <fullName evidence="2">Protein N-acetyltransferase, RimJ/RimL family</fullName>
    </submittedName>
</protein>
<dbReference type="GO" id="GO:0016747">
    <property type="term" value="F:acyltransferase activity, transferring groups other than amino-acyl groups"/>
    <property type="evidence" value="ECO:0007669"/>
    <property type="project" value="InterPro"/>
</dbReference>
<evidence type="ECO:0000313" key="2">
    <source>
        <dbReference type="EMBL" id="SHE33215.1"/>
    </source>
</evidence>
<reference evidence="2 3" key="1">
    <citation type="submission" date="2016-11" db="EMBL/GenBank/DDBJ databases">
        <authorList>
            <person name="Jaros S."/>
            <person name="Januszkiewicz K."/>
            <person name="Wedrychowicz H."/>
        </authorList>
    </citation>
    <scope>NUCLEOTIDE SEQUENCE [LARGE SCALE GENOMIC DNA]</scope>
    <source>
        <strain evidence="2 3">DSM 44666</strain>
    </source>
</reference>
<accession>A0A1M4SLZ7</accession>
<dbReference type="PANTHER" id="PTHR43610">
    <property type="entry name" value="BLL6696 PROTEIN"/>
    <property type="match status" value="1"/>
</dbReference>
<dbReference type="AlphaFoldDB" id="A0A1M4SLZ7"/>